<reference evidence="1" key="1">
    <citation type="submission" date="2023-08" db="EMBL/GenBank/DDBJ databases">
        <authorList>
            <consortium name="Clinical and Environmental Microbiology Branch: Whole genome sequencing antimicrobial resistance pathogens in the healthcare setting"/>
        </authorList>
    </citation>
    <scope>NUCLEOTIDE SEQUENCE</scope>
    <source>
        <strain evidence="1">2023CJ-00293</strain>
    </source>
</reference>
<sequence length="302" mass="33205">MSQFPAPCPICETEGAIHTPNGGATNVNCPACRLFRVSGTAEAIIKNWSSDKKGWLSGRARRHWASTHRHYVIDSTLLDEIDGPELNTVPSKQNALLVDIAADSKHPGAGVMRGLNDIHAIDASNITELRYHIRSLTERGLLSGANMTYTITPAGWEYLERLRFPVGGNRSDFFVAMSFSPALRDAYENGIKPGAEAAGYNARRVDSVDHNDKIDDRIIAGIRGSYGVIVDVTTQNAGAYFEAGFALGLGRPVVWTVRQDDLPKLHFDTRQFRHIVWTDEADLREQLTTHLLAVFGRGPVAP</sequence>
<evidence type="ECO:0000313" key="1">
    <source>
        <dbReference type="EMBL" id="EKZ1925771.1"/>
    </source>
</evidence>
<dbReference type="EMBL" id="ABLTIR010000010">
    <property type="protein sequence ID" value="EKZ1925771.1"/>
    <property type="molecule type" value="Genomic_DNA"/>
</dbReference>
<accession>A0AAI9CHW2</accession>
<gene>
    <name evidence="1" type="ORF">REH87_000746</name>
</gene>
<proteinExistence type="predicted"/>
<protein>
    <submittedName>
        <fullName evidence="1">Uncharacterized protein</fullName>
    </submittedName>
</protein>
<evidence type="ECO:0000313" key="2">
    <source>
        <dbReference type="Proteomes" id="UP001225498"/>
    </source>
</evidence>
<comment type="caution">
    <text evidence="1">The sequence shown here is derived from an EMBL/GenBank/DDBJ whole genome shotgun (WGS) entry which is preliminary data.</text>
</comment>
<dbReference type="Proteomes" id="UP001225498">
    <property type="component" value="Unassembled WGS sequence"/>
</dbReference>
<organism evidence="1 2">
    <name type="scientific">Stenotrophomonas maltophilia</name>
    <name type="common">Pseudomonas maltophilia</name>
    <name type="synonym">Xanthomonas maltophilia</name>
    <dbReference type="NCBI Taxonomy" id="40324"/>
    <lineage>
        <taxon>Bacteria</taxon>
        <taxon>Pseudomonadati</taxon>
        <taxon>Pseudomonadota</taxon>
        <taxon>Gammaproteobacteria</taxon>
        <taxon>Lysobacterales</taxon>
        <taxon>Lysobacteraceae</taxon>
        <taxon>Stenotrophomonas</taxon>
        <taxon>Stenotrophomonas maltophilia group</taxon>
    </lineage>
</organism>
<dbReference type="RefSeq" id="WP_005409129.1">
    <property type="nucleotide sequence ID" value="NZ_CP022053.2"/>
</dbReference>
<dbReference type="Gene3D" id="3.40.50.450">
    <property type="match status" value="1"/>
</dbReference>
<dbReference type="AlphaFoldDB" id="A0AAI9CHW2"/>
<name>A0AAI9CHW2_STEMA</name>